<evidence type="ECO:0000256" key="1">
    <source>
        <dbReference type="SAM" id="MobiDB-lite"/>
    </source>
</evidence>
<evidence type="ECO:0000313" key="3">
    <source>
        <dbReference type="Proteomes" id="UP000215914"/>
    </source>
</evidence>
<gene>
    <name evidence="2" type="ORF">HannXRQ_Chr15g0477551</name>
</gene>
<dbReference type="InParanoid" id="A0A251S7X1"/>
<proteinExistence type="predicted"/>
<keyword evidence="3" id="KW-1185">Reference proteome</keyword>
<dbReference type="EMBL" id="CM007904">
    <property type="protein sequence ID" value="OTF94937.1"/>
    <property type="molecule type" value="Genomic_DNA"/>
</dbReference>
<dbReference type="AlphaFoldDB" id="A0A251S7X1"/>
<reference evidence="3" key="1">
    <citation type="journal article" date="2017" name="Nature">
        <title>The sunflower genome provides insights into oil metabolism, flowering and Asterid evolution.</title>
        <authorList>
            <person name="Badouin H."/>
            <person name="Gouzy J."/>
            <person name="Grassa C.J."/>
            <person name="Murat F."/>
            <person name="Staton S.E."/>
            <person name="Cottret L."/>
            <person name="Lelandais-Briere C."/>
            <person name="Owens G.L."/>
            <person name="Carrere S."/>
            <person name="Mayjonade B."/>
            <person name="Legrand L."/>
            <person name="Gill N."/>
            <person name="Kane N.C."/>
            <person name="Bowers J.E."/>
            <person name="Hubner S."/>
            <person name="Bellec A."/>
            <person name="Berard A."/>
            <person name="Berges H."/>
            <person name="Blanchet N."/>
            <person name="Boniface M.C."/>
            <person name="Brunel D."/>
            <person name="Catrice O."/>
            <person name="Chaidir N."/>
            <person name="Claudel C."/>
            <person name="Donnadieu C."/>
            <person name="Faraut T."/>
            <person name="Fievet G."/>
            <person name="Helmstetter N."/>
            <person name="King M."/>
            <person name="Knapp S.J."/>
            <person name="Lai Z."/>
            <person name="Le Paslier M.C."/>
            <person name="Lippi Y."/>
            <person name="Lorenzon L."/>
            <person name="Mandel J.R."/>
            <person name="Marage G."/>
            <person name="Marchand G."/>
            <person name="Marquand E."/>
            <person name="Bret-Mestries E."/>
            <person name="Morien E."/>
            <person name="Nambeesan S."/>
            <person name="Nguyen T."/>
            <person name="Pegot-Espagnet P."/>
            <person name="Pouilly N."/>
            <person name="Raftis F."/>
            <person name="Sallet E."/>
            <person name="Schiex T."/>
            <person name="Thomas J."/>
            <person name="Vandecasteele C."/>
            <person name="Vares D."/>
            <person name="Vear F."/>
            <person name="Vautrin S."/>
            <person name="Crespi M."/>
            <person name="Mangin B."/>
            <person name="Burke J.M."/>
            <person name="Salse J."/>
            <person name="Munos S."/>
            <person name="Vincourt P."/>
            <person name="Rieseberg L.H."/>
            <person name="Langlade N.B."/>
        </authorList>
    </citation>
    <scope>NUCLEOTIDE SEQUENCE [LARGE SCALE GENOMIC DNA]</scope>
    <source>
        <strain evidence="3">cv. SF193</strain>
    </source>
</reference>
<feature type="region of interest" description="Disordered" evidence="1">
    <location>
        <begin position="70"/>
        <end position="89"/>
    </location>
</feature>
<sequence length="89" mass="9883">MDHPWEDHDVASTEVGIEYGSNTQNLRYFISIHPDPSFSFVSLSGGPSSSSNSKDSQLIRYRKICERDKEKRSQLLPTTGPRVALAVSG</sequence>
<organism evidence="2 3">
    <name type="scientific">Helianthus annuus</name>
    <name type="common">Common sunflower</name>
    <dbReference type="NCBI Taxonomy" id="4232"/>
    <lineage>
        <taxon>Eukaryota</taxon>
        <taxon>Viridiplantae</taxon>
        <taxon>Streptophyta</taxon>
        <taxon>Embryophyta</taxon>
        <taxon>Tracheophyta</taxon>
        <taxon>Spermatophyta</taxon>
        <taxon>Magnoliopsida</taxon>
        <taxon>eudicotyledons</taxon>
        <taxon>Gunneridae</taxon>
        <taxon>Pentapetalae</taxon>
        <taxon>asterids</taxon>
        <taxon>campanulids</taxon>
        <taxon>Asterales</taxon>
        <taxon>Asteraceae</taxon>
        <taxon>Asteroideae</taxon>
        <taxon>Heliantheae alliance</taxon>
        <taxon>Heliantheae</taxon>
        <taxon>Helianthus</taxon>
    </lineage>
</organism>
<protein>
    <submittedName>
        <fullName evidence="2">Uncharacterized protein</fullName>
    </submittedName>
</protein>
<evidence type="ECO:0000313" key="2">
    <source>
        <dbReference type="EMBL" id="OTF94937.1"/>
    </source>
</evidence>
<name>A0A251S7X1_HELAN</name>
<dbReference type="Proteomes" id="UP000215914">
    <property type="component" value="Chromosome 15"/>
</dbReference>
<accession>A0A251S7X1</accession>